<dbReference type="SMART" id="SM00421">
    <property type="entry name" value="HTH_LUXR"/>
    <property type="match status" value="1"/>
</dbReference>
<dbReference type="PANTHER" id="PTHR44688">
    <property type="entry name" value="DNA-BINDING TRANSCRIPTIONAL ACTIVATOR DEVR_DOSR"/>
    <property type="match status" value="1"/>
</dbReference>
<dbReference type="InterPro" id="IPR011990">
    <property type="entry name" value="TPR-like_helical_dom_sf"/>
</dbReference>
<dbReference type="InterPro" id="IPR000792">
    <property type="entry name" value="Tscrpt_reg_LuxR_C"/>
</dbReference>
<proteinExistence type="predicted"/>
<reference evidence="5 6" key="1">
    <citation type="journal article" date="2019" name="Int. J. Syst. Evol. Microbiol.">
        <title>The Global Catalogue of Microorganisms (GCM) 10K type strain sequencing project: providing services to taxonomists for standard genome sequencing and annotation.</title>
        <authorList>
            <consortium name="The Broad Institute Genomics Platform"/>
            <consortium name="The Broad Institute Genome Sequencing Center for Infectious Disease"/>
            <person name="Wu L."/>
            <person name="Ma J."/>
        </authorList>
    </citation>
    <scope>NUCLEOTIDE SEQUENCE [LARGE SCALE GENOMIC DNA]</scope>
    <source>
        <strain evidence="5 6">JCM 13002</strain>
    </source>
</reference>
<accession>A0ABN1TH59</accession>
<evidence type="ECO:0000256" key="3">
    <source>
        <dbReference type="ARBA" id="ARBA00023163"/>
    </source>
</evidence>
<evidence type="ECO:0000259" key="4">
    <source>
        <dbReference type="PROSITE" id="PS50043"/>
    </source>
</evidence>
<gene>
    <name evidence="5" type="ORF">GCM10009663_30770</name>
</gene>
<dbReference type="InterPro" id="IPR027417">
    <property type="entry name" value="P-loop_NTPase"/>
</dbReference>
<dbReference type="SUPFAM" id="SSF46894">
    <property type="entry name" value="C-terminal effector domain of the bipartite response regulators"/>
    <property type="match status" value="1"/>
</dbReference>
<dbReference type="Pfam" id="PF25873">
    <property type="entry name" value="WHD_MalT"/>
    <property type="match status" value="1"/>
</dbReference>
<dbReference type="SUPFAM" id="SSF52540">
    <property type="entry name" value="P-loop containing nucleoside triphosphate hydrolases"/>
    <property type="match status" value="1"/>
</dbReference>
<dbReference type="Gene3D" id="3.40.50.300">
    <property type="entry name" value="P-loop containing nucleotide triphosphate hydrolases"/>
    <property type="match status" value="1"/>
</dbReference>
<dbReference type="InterPro" id="IPR036388">
    <property type="entry name" value="WH-like_DNA-bd_sf"/>
</dbReference>
<evidence type="ECO:0000256" key="1">
    <source>
        <dbReference type="ARBA" id="ARBA00023015"/>
    </source>
</evidence>
<dbReference type="Gene3D" id="1.10.10.10">
    <property type="entry name" value="Winged helix-like DNA-binding domain superfamily/Winged helix DNA-binding domain"/>
    <property type="match status" value="1"/>
</dbReference>
<name>A0ABN1TH59_9ACTN</name>
<sequence length="868" mass="91368">MLAARFAAPPVPRTFVRRERLAERLTAGLQRPLVLVNGPAGAGKTLLVADWAARAALPGPVVWLTLERGDEAPGVFWAQLLAALRHGGIPLPADVAGPARAAEVDLALPDRLAAGLNGRGSPVVLVLDEFEHVTSPAVAEALDGLLRHAAGGLRLVLISRDEPLLPLHRYRAADAVAEIRGTDLAFTAEETGVLLTRHGLALSEEGVQALTRRTEGWAAGLRLCALATENTDDPEGCLREFEAGNSTVADFLLAEVLQAQPAETQDLLLRTSILERTHTGLADALTGRQDAARILEELRHANAFVTPLGHAWYRQHTLFAEILRVHLRARYPGLEQELHRRAAHWLHDAGRLADALPHAAAAGDWETAAGWLVDDLAVGQLLAGLDAARLGALFARMPEQADGPAVALVRAARALARWDVDRGLAHLGRADELAPPGTGSAAARLSGAVLRVLAARLLGSADMAENAAESAAELEHEVPEERLRAHPELKALLLAGLGSAQLWEGRFDAARAGLAAAAEAAGGGAQAAVRHESLGRLALIDLLLGSPGRAEAHAVEAIAEAARCGLPPSAHSGVGHLVLAEIAFDRDDLAVARTALERAEAGSGARHDPLLVVGLAVLKAKLLLNSGDARGALLTLAAAERPAPADKPSPWARERIALGQCAAQLAAGDPVAALRVLSAAGEGPEPAVAAAQAHLAANDPRAALAALDAVPARAVRPAVAVRAQLVRARAASAFGDPAAAHRLLAQALAVARPDRLRRPFREAGPWVRRLLQERPALAHAHGWLPRDLVAGLPRPGDAPAPAPVVEQLSEREHDVLVRVAQLMSTDEIAADLHLSVNTVKTHLKSINRKLCATRRGEAVRRARQLHLL</sequence>
<dbReference type="Gene3D" id="1.25.40.10">
    <property type="entry name" value="Tetratricopeptide repeat domain"/>
    <property type="match status" value="1"/>
</dbReference>
<keyword evidence="3" id="KW-0804">Transcription</keyword>
<keyword evidence="1" id="KW-0805">Transcription regulation</keyword>
<keyword evidence="2" id="KW-0238">DNA-binding</keyword>
<feature type="domain" description="HTH luxR-type" evidence="4">
    <location>
        <begin position="801"/>
        <end position="866"/>
    </location>
</feature>
<evidence type="ECO:0000256" key="2">
    <source>
        <dbReference type="ARBA" id="ARBA00023125"/>
    </source>
</evidence>
<keyword evidence="6" id="KW-1185">Reference proteome</keyword>
<dbReference type="PRINTS" id="PR00038">
    <property type="entry name" value="HTHLUXR"/>
</dbReference>
<dbReference type="InterPro" id="IPR003593">
    <property type="entry name" value="AAA+_ATPase"/>
</dbReference>
<dbReference type="PANTHER" id="PTHR44688:SF25">
    <property type="entry name" value="HTH LUXR-TYPE DOMAIN-CONTAINING PROTEIN"/>
    <property type="match status" value="1"/>
</dbReference>
<evidence type="ECO:0000313" key="6">
    <source>
        <dbReference type="Proteomes" id="UP001499987"/>
    </source>
</evidence>
<dbReference type="EMBL" id="BAAALD010000025">
    <property type="protein sequence ID" value="GAA1084887.1"/>
    <property type="molecule type" value="Genomic_DNA"/>
</dbReference>
<evidence type="ECO:0000313" key="5">
    <source>
        <dbReference type="EMBL" id="GAA1084887.1"/>
    </source>
</evidence>
<dbReference type="CDD" id="cd06170">
    <property type="entry name" value="LuxR_C_like"/>
    <property type="match status" value="1"/>
</dbReference>
<organism evidence="5 6">
    <name type="scientific">Kitasatospora arboriphila</name>
    <dbReference type="NCBI Taxonomy" id="258052"/>
    <lineage>
        <taxon>Bacteria</taxon>
        <taxon>Bacillati</taxon>
        <taxon>Actinomycetota</taxon>
        <taxon>Actinomycetes</taxon>
        <taxon>Kitasatosporales</taxon>
        <taxon>Streptomycetaceae</taxon>
        <taxon>Kitasatospora</taxon>
    </lineage>
</organism>
<dbReference type="InterPro" id="IPR016032">
    <property type="entry name" value="Sig_transdc_resp-reg_C-effctor"/>
</dbReference>
<dbReference type="PROSITE" id="PS50043">
    <property type="entry name" value="HTH_LUXR_2"/>
    <property type="match status" value="1"/>
</dbReference>
<dbReference type="InterPro" id="IPR059106">
    <property type="entry name" value="WHD_MalT"/>
</dbReference>
<dbReference type="SMART" id="SM00382">
    <property type="entry name" value="AAA"/>
    <property type="match status" value="1"/>
</dbReference>
<comment type="caution">
    <text evidence="5">The sequence shown here is derived from an EMBL/GenBank/DDBJ whole genome shotgun (WGS) entry which is preliminary data.</text>
</comment>
<dbReference type="Pfam" id="PF00196">
    <property type="entry name" value="GerE"/>
    <property type="match status" value="1"/>
</dbReference>
<protein>
    <submittedName>
        <fullName evidence="5">LuxR family transcriptional regulator</fullName>
    </submittedName>
</protein>
<dbReference type="Proteomes" id="UP001499987">
    <property type="component" value="Unassembled WGS sequence"/>
</dbReference>